<evidence type="ECO:0000256" key="4">
    <source>
        <dbReference type="ARBA" id="ARBA00022741"/>
    </source>
</evidence>
<dbReference type="PANTHER" id="PTHR43065">
    <property type="entry name" value="SENSOR HISTIDINE KINASE"/>
    <property type="match status" value="1"/>
</dbReference>
<dbReference type="AlphaFoldDB" id="A0A0H2LSL4"/>
<dbReference type="Pfam" id="PF02518">
    <property type="entry name" value="HATPase_c"/>
    <property type="match status" value="1"/>
</dbReference>
<evidence type="ECO:0000256" key="2">
    <source>
        <dbReference type="ARBA" id="ARBA00012438"/>
    </source>
</evidence>
<dbReference type="PROSITE" id="PS50109">
    <property type="entry name" value="HIS_KIN"/>
    <property type="match status" value="1"/>
</dbReference>
<protein>
    <recommendedName>
        <fullName evidence="2">histidine kinase</fullName>
        <ecNumber evidence="2">2.7.13.3</ecNumber>
    </recommendedName>
</protein>
<dbReference type="InterPro" id="IPR036890">
    <property type="entry name" value="HATPase_C_sf"/>
</dbReference>
<keyword evidence="3" id="KW-0808">Transferase</keyword>
<evidence type="ECO:0000256" key="5">
    <source>
        <dbReference type="ARBA" id="ARBA00022777"/>
    </source>
</evidence>
<keyword evidence="5" id="KW-0418">Kinase</keyword>
<dbReference type="Proteomes" id="UP000035170">
    <property type="component" value="Unassembled WGS sequence"/>
</dbReference>
<dbReference type="RefSeq" id="WP_047786862.1">
    <property type="nucleotide sequence ID" value="NZ_JZWI01000036.1"/>
</dbReference>
<evidence type="ECO:0000256" key="6">
    <source>
        <dbReference type="ARBA" id="ARBA00022840"/>
    </source>
</evidence>
<dbReference type="InterPro" id="IPR005467">
    <property type="entry name" value="His_kinase_dom"/>
</dbReference>
<evidence type="ECO:0000313" key="9">
    <source>
        <dbReference type="EMBL" id="KLN53298.1"/>
    </source>
</evidence>
<gene>
    <name evidence="9" type="ORF">VPARA_56140</name>
</gene>
<dbReference type="PRINTS" id="PR00344">
    <property type="entry name" value="BCTRLSENSOR"/>
</dbReference>
<dbReference type="InterPro" id="IPR004358">
    <property type="entry name" value="Sig_transdc_His_kin-like_C"/>
</dbReference>
<dbReference type="InterPro" id="IPR003594">
    <property type="entry name" value="HATPase_dom"/>
</dbReference>
<keyword evidence="10" id="KW-1185">Reference proteome</keyword>
<dbReference type="GO" id="GO:0000160">
    <property type="term" value="P:phosphorelay signal transduction system"/>
    <property type="evidence" value="ECO:0007669"/>
    <property type="project" value="UniProtKB-KW"/>
</dbReference>
<evidence type="ECO:0000256" key="3">
    <source>
        <dbReference type="ARBA" id="ARBA00022679"/>
    </source>
</evidence>
<proteinExistence type="predicted"/>
<keyword evidence="7" id="KW-0902">Two-component regulatory system</keyword>
<dbReference type="PATRIC" id="fig|34073.19.peg.5752"/>
<sequence>MATQPVDPAHGLAIGASAALRELLASMRTLLASRDDSGSSEASGRPAQVVRRGDALAAALVAYAQCQTLAPESLEVLPFLSSFANLLWHTLDRRITVTVDVERDCPALFVDAAALEEALIQTVLNAQAAMPQGGKLMLRGAHDRQDSRLLCLDVTDSGAGMSPAVAEKAASPFFTTKEASPFSGMGLSAVAGFAAQSGGRMRISSAVGRGTSIRLFLPAALDSRRG</sequence>
<dbReference type="SMART" id="SM00387">
    <property type="entry name" value="HATPase_c"/>
    <property type="match status" value="1"/>
</dbReference>
<evidence type="ECO:0000256" key="1">
    <source>
        <dbReference type="ARBA" id="ARBA00000085"/>
    </source>
</evidence>
<dbReference type="EC" id="2.7.13.3" evidence="2"/>
<dbReference type="GO" id="GO:0004673">
    <property type="term" value="F:protein histidine kinase activity"/>
    <property type="evidence" value="ECO:0007669"/>
    <property type="project" value="UniProtKB-EC"/>
</dbReference>
<dbReference type="Gene3D" id="3.30.565.10">
    <property type="entry name" value="Histidine kinase-like ATPase, C-terminal domain"/>
    <property type="match status" value="1"/>
</dbReference>
<keyword evidence="6" id="KW-0067">ATP-binding</keyword>
<evidence type="ECO:0000256" key="7">
    <source>
        <dbReference type="ARBA" id="ARBA00023012"/>
    </source>
</evidence>
<name>A0A0H2LSL4_VARPD</name>
<comment type="caution">
    <text evidence="9">The sequence shown here is derived from an EMBL/GenBank/DDBJ whole genome shotgun (WGS) entry which is preliminary data.</text>
</comment>
<organism evidence="9 10">
    <name type="scientific">Variovorax paradoxus</name>
    <dbReference type="NCBI Taxonomy" id="34073"/>
    <lineage>
        <taxon>Bacteria</taxon>
        <taxon>Pseudomonadati</taxon>
        <taxon>Pseudomonadota</taxon>
        <taxon>Betaproteobacteria</taxon>
        <taxon>Burkholderiales</taxon>
        <taxon>Comamonadaceae</taxon>
        <taxon>Variovorax</taxon>
    </lineage>
</organism>
<dbReference type="EMBL" id="JZWI01000036">
    <property type="protein sequence ID" value="KLN53298.1"/>
    <property type="molecule type" value="Genomic_DNA"/>
</dbReference>
<evidence type="ECO:0000259" key="8">
    <source>
        <dbReference type="PROSITE" id="PS50109"/>
    </source>
</evidence>
<reference evidence="9 10" key="1">
    <citation type="submission" date="2015-03" db="EMBL/GenBank/DDBJ databases">
        <title>Genome sequence of Variovorax paradoxus TBEA6.</title>
        <authorList>
            <person name="Poehlein A."/>
            <person name="Schuldes J."/>
            <person name="Wuebbeler J.H."/>
            <person name="Hiessl S."/>
            <person name="Steinbuechel A."/>
            <person name="Daniel R."/>
        </authorList>
    </citation>
    <scope>NUCLEOTIDE SEQUENCE [LARGE SCALE GENOMIC DNA]</scope>
    <source>
        <strain evidence="9 10">TBEA6</strain>
    </source>
</reference>
<comment type="catalytic activity">
    <reaction evidence="1">
        <text>ATP + protein L-histidine = ADP + protein N-phospho-L-histidine.</text>
        <dbReference type="EC" id="2.7.13.3"/>
    </reaction>
</comment>
<evidence type="ECO:0000313" key="10">
    <source>
        <dbReference type="Proteomes" id="UP000035170"/>
    </source>
</evidence>
<dbReference type="SUPFAM" id="SSF55874">
    <property type="entry name" value="ATPase domain of HSP90 chaperone/DNA topoisomerase II/histidine kinase"/>
    <property type="match status" value="1"/>
</dbReference>
<dbReference type="PANTHER" id="PTHR43065:SF46">
    <property type="entry name" value="C4-DICARBOXYLATE TRANSPORT SENSOR PROTEIN DCTB"/>
    <property type="match status" value="1"/>
</dbReference>
<keyword evidence="4" id="KW-0547">Nucleotide-binding</keyword>
<dbReference type="GO" id="GO:0005524">
    <property type="term" value="F:ATP binding"/>
    <property type="evidence" value="ECO:0007669"/>
    <property type="project" value="UniProtKB-KW"/>
</dbReference>
<accession>A0A0H2LSL4</accession>
<feature type="domain" description="Histidine kinase" evidence="8">
    <location>
        <begin position="15"/>
        <end position="221"/>
    </location>
</feature>